<dbReference type="EMBL" id="BAVB01000194">
    <property type="protein sequence ID" value="GAE49339.1"/>
    <property type="molecule type" value="Genomic_DNA"/>
</dbReference>
<organism evidence="2 3">
    <name type="scientific">Xanthomonas arboricola pv. pruni str. MAFF 311562</name>
    <dbReference type="NCBI Taxonomy" id="1414836"/>
    <lineage>
        <taxon>Bacteria</taxon>
        <taxon>Pseudomonadati</taxon>
        <taxon>Pseudomonadota</taxon>
        <taxon>Gammaproteobacteria</taxon>
        <taxon>Lysobacterales</taxon>
        <taxon>Lysobacteraceae</taxon>
        <taxon>Xanthomonas</taxon>
    </lineage>
</organism>
<protein>
    <submittedName>
        <fullName evidence="2">Probable mobilization protein traj</fullName>
    </submittedName>
</protein>
<feature type="non-terminal residue" evidence="2">
    <location>
        <position position="75"/>
    </location>
</feature>
<dbReference type="Gene3D" id="1.10.8.80">
    <property type="entry name" value="Magnesium chelatase subunit I, C-Terminal domain"/>
    <property type="match status" value="1"/>
</dbReference>
<proteinExistence type="predicted"/>
<accession>W4S087</accession>
<sequence>MAACCFREVARKLFNTSRQPTMRDVFGWTNQRPVEELEAFVKGTAAQALFTGNTRATSSVRFVLSNKLSPHLKMP</sequence>
<dbReference type="InterPro" id="IPR019476">
    <property type="entry name" value="T4SS_TraD_DNA-bd"/>
</dbReference>
<dbReference type="Pfam" id="PF10412">
    <property type="entry name" value="TrwB_AAD_bind"/>
    <property type="match status" value="1"/>
</dbReference>
<dbReference type="AlphaFoldDB" id="W4S087"/>
<comment type="caution">
    <text evidence="2">The sequence shown here is derived from an EMBL/GenBank/DDBJ whole genome shotgun (WGS) entry which is preliminary data.</text>
</comment>
<evidence type="ECO:0000313" key="2">
    <source>
        <dbReference type="EMBL" id="GAE49339.1"/>
    </source>
</evidence>
<feature type="domain" description="Type IV secretion system coupling protein TraD DNA-binding" evidence="1">
    <location>
        <begin position="4"/>
        <end position="68"/>
    </location>
</feature>
<evidence type="ECO:0000259" key="1">
    <source>
        <dbReference type="Pfam" id="PF10412"/>
    </source>
</evidence>
<evidence type="ECO:0000313" key="3">
    <source>
        <dbReference type="Proteomes" id="UP000019143"/>
    </source>
</evidence>
<dbReference type="Proteomes" id="UP000019143">
    <property type="component" value="Unassembled WGS sequence"/>
</dbReference>
<reference evidence="2 3" key="1">
    <citation type="submission" date="2014-01" db="EMBL/GenBank/DDBJ databases">
        <title>Genome sequence and analysis of Xanthomonas arboricola pv. pruni.</title>
        <authorList>
            <person name="Fujikawa T."/>
            <person name="Nakazono-Nagaoka E."/>
        </authorList>
    </citation>
    <scope>NUCLEOTIDE SEQUENCE [LARGE SCALE GENOMIC DNA]</scope>
    <source>
        <strain evidence="3">MAFF 311562</strain>
    </source>
</reference>
<name>W4S087_9XANT</name>
<gene>
    <name evidence="2" type="primary">traJ_2</name>
    <name evidence="2" type="ORF">XPU_0871</name>
</gene>